<gene>
    <name evidence="4" type="ordered locus">BN6_37740</name>
</gene>
<dbReference type="EMBL" id="HE804045">
    <property type="protein sequence ID" value="CCH31065.1"/>
    <property type="molecule type" value="Genomic_DNA"/>
</dbReference>
<sequence>MVPVDQQPPQVVRPEEAGPPGGARVLDVDRSGDPRWGVGKGVAVGELPREASVVIIGGGVVGVSAAFHLAEAGVSDVVLLERAELGSGSTCKAAGGVRAQFSDEVNIRLGARSLDAFARFGTRPGQEIDLHRVGYLFLLTDEDDAAAFERHVVLQNRLGVPSRMVDPRTARRLSPLVEVDDVVAAAFSPDDGHCTPESVVLGYAVAARRLGARLLTGTSVLGLRVVGDEVRTVLTDRGPIRAGTVVCAAGAWSREIGAHAGVDLPVTPVRRQVLVTAPIPDLPGALPMTIDFGTSFYFHREGRGLLLGMSDPTQEPGFHLTYSPDWLPRLTDAMARRAPRLLDAGVHRGWAGLYEVTPDHNALIGRADSPSNFLYATGFSGHGFLQAPAVGEVLRDLHLGRTPFVDVTPLSAGRFAGDAPIRPEAHIV</sequence>
<dbReference type="KEGG" id="sesp:BN6_37740"/>
<dbReference type="eggNOG" id="COG0665">
    <property type="taxonomic scope" value="Bacteria"/>
</dbReference>
<evidence type="ECO:0000259" key="3">
    <source>
        <dbReference type="Pfam" id="PF01266"/>
    </source>
</evidence>
<dbReference type="InterPro" id="IPR006076">
    <property type="entry name" value="FAD-dep_OxRdtase"/>
</dbReference>
<dbReference type="Pfam" id="PF01266">
    <property type="entry name" value="DAO"/>
    <property type="match status" value="1"/>
</dbReference>
<organism evidence="4 5">
    <name type="scientific">Saccharothrix espanaensis (strain ATCC 51144 / DSM 44229 / JCM 9112 / NBRC 15066 / NRRL 15764)</name>
    <dbReference type="NCBI Taxonomy" id="1179773"/>
    <lineage>
        <taxon>Bacteria</taxon>
        <taxon>Bacillati</taxon>
        <taxon>Actinomycetota</taxon>
        <taxon>Actinomycetes</taxon>
        <taxon>Pseudonocardiales</taxon>
        <taxon>Pseudonocardiaceae</taxon>
        <taxon>Saccharothrix</taxon>
    </lineage>
</organism>
<dbReference type="GO" id="GO:0016491">
    <property type="term" value="F:oxidoreductase activity"/>
    <property type="evidence" value="ECO:0007669"/>
    <property type="project" value="UniProtKB-KW"/>
</dbReference>
<protein>
    <submittedName>
        <fullName evidence="4">Glycine oxidase</fullName>
    </submittedName>
</protein>
<feature type="domain" description="FAD dependent oxidoreductase" evidence="3">
    <location>
        <begin position="53"/>
        <end position="397"/>
    </location>
</feature>
<feature type="region of interest" description="Disordered" evidence="2">
    <location>
        <begin position="1"/>
        <end position="32"/>
    </location>
</feature>
<keyword evidence="1" id="KW-0560">Oxidoreductase</keyword>
<dbReference type="Gene3D" id="3.50.50.60">
    <property type="entry name" value="FAD/NAD(P)-binding domain"/>
    <property type="match status" value="1"/>
</dbReference>
<evidence type="ECO:0000313" key="4">
    <source>
        <dbReference type="EMBL" id="CCH31065.1"/>
    </source>
</evidence>
<dbReference type="STRING" id="1179773.BN6_37740"/>
<dbReference type="BioCyc" id="SESP1179773:BN6_RS18275-MONOMER"/>
<reference evidence="4 5" key="1">
    <citation type="journal article" date="2012" name="BMC Genomics">
        <title>Complete genome sequence of Saccharothrix espanaensis DSM 44229T and comparison to the other completely sequenced Pseudonocardiaceae.</title>
        <authorList>
            <person name="Strobel T."/>
            <person name="Al-Dilaimi A."/>
            <person name="Blom J."/>
            <person name="Gessner A."/>
            <person name="Kalinowski J."/>
            <person name="Luzhetska M."/>
            <person name="Puhler A."/>
            <person name="Szczepanowski R."/>
            <person name="Bechthold A."/>
            <person name="Ruckert C."/>
        </authorList>
    </citation>
    <scope>NUCLEOTIDE SEQUENCE [LARGE SCALE GENOMIC DNA]</scope>
    <source>
        <strain evidence="5">ATCC 51144 / DSM 44229 / JCM 9112 / NBRC 15066 / NRRL 15764</strain>
    </source>
</reference>
<evidence type="ECO:0000313" key="5">
    <source>
        <dbReference type="Proteomes" id="UP000006281"/>
    </source>
</evidence>
<dbReference type="SUPFAM" id="SSF51905">
    <property type="entry name" value="FAD/NAD(P)-binding domain"/>
    <property type="match status" value="1"/>
</dbReference>
<dbReference type="PATRIC" id="fig|1179773.3.peg.3773"/>
<dbReference type="AlphaFoldDB" id="K0JTF2"/>
<dbReference type="Gene3D" id="3.30.9.10">
    <property type="entry name" value="D-Amino Acid Oxidase, subunit A, domain 2"/>
    <property type="match status" value="1"/>
</dbReference>
<evidence type="ECO:0000256" key="1">
    <source>
        <dbReference type="ARBA" id="ARBA00023002"/>
    </source>
</evidence>
<proteinExistence type="predicted"/>
<keyword evidence="5" id="KW-1185">Reference proteome</keyword>
<dbReference type="SUPFAM" id="SSF54373">
    <property type="entry name" value="FAD-linked reductases, C-terminal domain"/>
    <property type="match status" value="1"/>
</dbReference>
<dbReference type="GO" id="GO:0005737">
    <property type="term" value="C:cytoplasm"/>
    <property type="evidence" value="ECO:0007669"/>
    <property type="project" value="TreeGrafter"/>
</dbReference>
<name>K0JTF2_SACES</name>
<dbReference type="PANTHER" id="PTHR13847:SF287">
    <property type="entry name" value="FAD-DEPENDENT OXIDOREDUCTASE DOMAIN-CONTAINING PROTEIN 1"/>
    <property type="match status" value="1"/>
</dbReference>
<feature type="compositionally biased region" description="Low complexity" evidence="2">
    <location>
        <begin position="1"/>
        <end position="12"/>
    </location>
</feature>
<dbReference type="HOGENOM" id="CLU_007884_4_1_11"/>
<dbReference type="PANTHER" id="PTHR13847">
    <property type="entry name" value="SARCOSINE DEHYDROGENASE-RELATED"/>
    <property type="match status" value="1"/>
</dbReference>
<accession>K0JTF2</accession>
<evidence type="ECO:0000256" key="2">
    <source>
        <dbReference type="SAM" id="MobiDB-lite"/>
    </source>
</evidence>
<dbReference type="InterPro" id="IPR036188">
    <property type="entry name" value="FAD/NAD-bd_sf"/>
</dbReference>
<dbReference type="Proteomes" id="UP000006281">
    <property type="component" value="Chromosome"/>
</dbReference>